<evidence type="ECO:0000313" key="3">
    <source>
        <dbReference type="Proteomes" id="UP001177140"/>
    </source>
</evidence>
<name>A0AA41S6H2_PAPNU</name>
<gene>
    <name evidence="2" type="ORF">MKW94_018780</name>
</gene>
<accession>A0AA41S6H2</accession>
<evidence type="ECO:0000256" key="1">
    <source>
        <dbReference type="SAM" id="Phobius"/>
    </source>
</evidence>
<feature type="non-terminal residue" evidence="2">
    <location>
        <position position="1"/>
    </location>
</feature>
<sequence length="109" mass="12256">LTFALASLYLLEETFLNYRHAGTYSVDCSEVLKPWKFVNGSLWGLLSVVLGILYYHSISSTKNMNQMGNPGNANNHGSIAMTQPQVPAQMTLQEPVFVPEDTYNRRQMV</sequence>
<evidence type="ECO:0000313" key="2">
    <source>
        <dbReference type="EMBL" id="MCL7030344.1"/>
    </source>
</evidence>
<organism evidence="2 3">
    <name type="scientific">Papaver nudicaule</name>
    <name type="common">Iceland poppy</name>
    <dbReference type="NCBI Taxonomy" id="74823"/>
    <lineage>
        <taxon>Eukaryota</taxon>
        <taxon>Viridiplantae</taxon>
        <taxon>Streptophyta</taxon>
        <taxon>Embryophyta</taxon>
        <taxon>Tracheophyta</taxon>
        <taxon>Spermatophyta</taxon>
        <taxon>Magnoliopsida</taxon>
        <taxon>Ranunculales</taxon>
        <taxon>Papaveraceae</taxon>
        <taxon>Papaveroideae</taxon>
        <taxon>Papaver</taxon>
    </lineage>
</organism>
<feature type="transmembrane region" description="Helical" evidence="1">
    <location>
        <begin position="40"/>
        <end position="58"/>
    </location>
</feature>
<dbReference type="Proteomes" id="UP001177140">
    <property type="component" value="Unassembled WGS sequence"/>
</dbReference>
<proteinExistence type="predicted"/>
<dbReference type="AlphaFoldDB" id="A0AA41S6H2"/>
<keyword evidence="1" id="KW-0812">Transmembrane</keyword>
<reference evidence="2" key="1">
    <citation type="submission" date="2022-03" db="EMBL/GenBank/DDBJ databases">
        <title>A functionally conserved STORR gene fusion in Papaver species that diverged 16.8 million years ago.</title>
        <authorList>
            <person name="Catania T."/>
        </authorList>
    </citation>
    <scope>NUCLEOTIDE SEQUENCE</scope>
    <source>
        <strain evidence="2">S-191538</strain>
    </source>
</reference>
<keyword evidence="3" id="KW-1185">Reference proteome</keyword>
<keyword evidence="1" id="KW-1133">Transmembrane helix</keyword>
<dbReference type="EMBL" id="JAJJMA010100322">
    <property type="protein sequence ID" value="MCL7030344.1"/>
    <property type="molecule type" value="Genomic_DNA"/>
</dbReference>
<protein>
    <submittedName>
        <fullName evidence="2">Uncharacterized protein</fullName>
    </submittedName>
</protein>
<comment type="caution">
    <text evidence="2">The sequence shown here is derived from an EMBL/GenBank/DDBJ whole genome shotgun (WGS) entry which is preliminary data.</text>
</comment>
<keyword evidence="1" id="KW-0472">Membrane</keyword>